<reference evidence="2 3" key="1">
    <citation type="journal article" date="2019" name="Nat. Plants">
        <title>Stout camphor tree genome fills gaps in understanding of flowering plant genome evolution.</title>
        <authorList>
            <person name="Chaw S.M."/>
            <person name="Liu Y.C."/>
            <person name="Wu Y.W."/>
            <person name="Wang H.Y."/>
            <person name="Lin C.I."/>
            <person name="Wu C.S."/>
            <person name="Ke H.M."/>
            <person name="Chang L.Y."/>
            <person name="Hsu C.Y."/>
            <person name="Yang H.T."/>
            <person name="Sudianto E."/>
            <person name="Hsu M.H."/>
            <person name="Wu K.P."/>
            <person name="Wang L.N."/>
            <person name="Leebens-Mack J.H."/>
            <person name="Tsai I.J."/>
        </authorList>
    </citation>
    <scope>NUCLEOTIDE SEQUENCE [LARGE SCALE GENOMIC DNA]</scope>
    <source>
        <strain evidence="3">cv. Chaw 1501</strain>
        <tissue evidence="2">Young leaves</tissue>
    </source>
</reference>
<organism evidence="2 3">
    <name type="scientific">Cinnamomum micranthum f. kanehirae</name>
    <dbReference type="NCBI Taxonomy" id="337451"/>
    <lineage>
        <taxon>Eukaryota</taxon>
        <taxon>Viridiplantae</taxon>
        <taxon>Streptophyta</taxon>
        <taxon>Embryophyta</taxon>
        <taxon>Tracheophyta</taxon>
        <taxon>Spermatophyta</taxon>
        <taxon>Magnoliopsida</taxon>
        <taxon>Magnoliidae</taxon>
        <taxon>Laurales</taxon>
        <taxon>Lauraceae</taxon>
        <taxon>Cinnamomum</taxon>
    </lineage>
</organism>
<dbReference type="GO" id="GO:0071763">
    <property type="term" value="P:nuclear membrane organization"/>
    <property type="evidence" value="ECO:0007669"/>
    <property type="project" value="TreeGrafter"/>
</dbReference>
<protein>
    <submittedName>
        <fullName evidence="2">Protein KAKU4-like protein isoform X2</fullName>
    </submittedName>
</protein>
<sequence>MSSVFEVRRNAETETGAGGKIVRRRRYAAAAAVHPYRRTESPPRSESPSWVSGILAPARTIAAGAGKLLSFAFGPSSPRDSSSSISDSDDDEDDDYSEDDGTEVEKLNQLQNETTPMATEEQHLNRQSSAQKSESKRVIERLLLQETFTRDECMELMKIIQSRVVDGSTMKGGDDATQKELYGRPVGNDVNFSGAWRSSLQFGRSPEAYPYSMNGFSALSPGSSALRDHTPNLCDTAIMEAKKWLEEKKLEPCSNSEQDHGHCSMSTGVLPQVTEGDMASPVDMAKSYMRSRPPWASPSWNNTELKTPPPIGILHYSDESSHQMAHYSSPLTKELKRNSLSIGPWATIEETRRVRLKSIDDMVDCDAHEQIDSSTTIFNNKPNQTLPVPDKEEVLGTHESSFSPAVNTVDASPKLPVESAVDKSCQNGILHPSDENAVEVNLLVANHVMDGTNKLTPEAEHSGPEKEISASDPIITISEKSEGLEEAQTTKELLVSSDKASHESPVPDSAPVQCDGARVVLNSEPEAAVLERDDGLIPCGADGVANHNSTYASSLQISYQAGNTVQAEKSLLLHESPDLEEALIGSISQGEDKNKKDANEVGNTDDVNDSLLSGTSLYDSLNAEPRLKPPDETAQNSTSSDHGEVAAHKPGESCELLHKGSIEVPAIDEIDSFSEELQNGTSKTVNEAPQIQPQKKWNPARGLARGRRPRGLPRRGRGRGK</sequence>
<accession>A0A3S3PIN7</accession>
<feature type="compositionally biased region" description="Polar residues" evidence="1">
    <location>
        <begin position="676"/>
        <end position="695"/>
    </location>
</feature>
<feature type="compositionally biased region" description="Low complexity" evidence="1">
    <location>
        <begin position="76"/>
        <end position="86"/>
    </location>
</feature>
<name>A0A3S3PIN7_9MAGN</name>
<dbReference type="EMBL" id="QPKB01000008">
    <property type="protein sequence ID" value="RWR91426.1"/>
    <property type="molecule type" value="Genomic_DNA"/>
</dbReference>
<feature type="compositionally biased region" description="Basic and acidic residues" evidence="1">
    <location>
        <begin position="1"/>
        <end position="12"/>
    </location>
</feature>
<evidence type="ECO:0000256" key="1">
    <source>
        <dbReference type="SAM" id="MobiDB-lite"/>
    </source>
</evidence>
<evidence type="ECO:0000313" key="2">
    <source>
        <dbReference type="EMBL" id="RWR91426.1"/>
    </source>
</evidence>
<feature type="compositionally biased region" description="Polar residues" evidence="1">
    <location>
        <begin position="610"/>
        <end position="619"/>
    </location>
</feature>
<keyword evidence="3" id="KW-1185">Reference proteome</keyword>
<feature type="compositionally biased region" description="Basic residues" evidence="1">
    <location>
        <begin position="704"/>
        <end position="721"/>
    </location>
</feature>
<dbReference type="OrthoDB" id="666185at2759"/>
<dbReference type="PANTHER" id="PTHR33416">
    <property type="entry name" value="NUCLEAR PORE COMPLEX PROTEIN NUP1"/>
    <property type="match status" value="1"/>
</dbReference>
<feature type="region of interest" description="Disordered" evidence="1">
    <location>
        <begin position="72"/>
        <end position="135"/>
    </location>
</feature>
<comment type="caution">
    <text evidence="2">The sequence shown here is derived from an EMBL/GenBank/DDBJ whole genome shotgun (WGS) entry which is preliminary data.</text>
</comment>
<gene>
    <name evidence="2" type="ORF">CKAN_02057900</name>
</gene>
<evidence type="ECO:0000313" key="3">
    <source>
        <dbReference type="Proteomes" id="UP000283530"/>
    </source>
</evidence>
<dbReference type="GO" id="GO:0005635">
    <property type="term" value="C:nuclear envelope"/>
    <property type="evidence" value="ECO:0007669"/>
    <property type="project" value="TreeGrafter"/>
</dbReference>
<feature type="compositionally biased region" description="Basic and acidic residues" evidence="1">
    <location>
        <begin position="590"/>
        <end position="599"/>
    </location>
</feature>
<feature type="region of interest" description="Disordered" evidence="1">
    <location>
        <begin position="1"/>
        <end position="20"/>
    </location>
</feature>
<feature type="region of interest" description="Disordered" evidence="1">
    <location>
        <begin position="585"/>
        <end position="649"/>
    </location>
</feature>
<feature type="region of interest" description="Disordered" evidence="1">
    <location>
        <begin position="676"/>
        <end position="721"/>
    </location>
</feature>
<dbReference type="Proteomes" id="UP000283530">
    <property type="component" value="Unassembled WGS sequence"/>
</dbReference>
<dbReference type="PANTHER" id="PTHR33416:SF17">
    <property type="entry name" value="PROTEIN KAKU4"/>
    <property type="match status" value="1"/>
</dbReference>
<feature type="compositionally biased region" description="Acidic residues" evidence="1">
    <location>
        <begin position="87"/>
        <end position="102"/>
    </location>
</feature>
<proteinExistence type="predicted"/>
<feature type="compositionally biased region" description="Polar residues" evidence="1">
    <location>
        <begin position="108"/>
        <end position="117"/>
    </location>
</feature>
<dbReference type="AlphaFoldDB" id="A0A3S3PIN7"/>